<dbReference type="Gramene" id="OPUNC09G08760.1">
    <property type="protein sequence ID" value="OPUNC09G08760.1"/>
    <property type="gene ID" value="OPUNC09G08760"/>
</dbReference>
<organism evidence="3">
    <name type="scientific">Oryza punctata</name>
    <name type="common">Red rice</name>
    <dbReference type="NCBI Taxonomy" id="4537"/>
    <lineage>
        <taxon>Eukaryota</taxon>
        <taxon>Viridiplantae</taxon>
        <taxon>Streptophyta</taxon>
        <taxon>Embryophyta</taxon>
        <taxon>Tracheophyta</taxon>
        <taxon>Spermatophyta</taxon>
        <taxon>Magnoliopsida</taxon>
        <taxon>Liliopsida</taxon>
        <taxon>Poales</taxon>
        <taxon>Poaceae</taxon>
        <taxon>BOP clade</taxon>
        <taxon>Oryzoideae</taxon>
        <taxon>Oryzeae</taxon>
        <taxon>Oryzinae</taxon>
        <taxon>Oryza</taxon>
    </lineage>
</organism>
<dbReference type="AlphaFoldDB" id="A0A0E0M166"/>
<dbReference type="HOGENOM" id="CLU_652805_0_0_1"/>
<evidence type="ECO:0000313" key="3">
    <source>
        <dbReference type="EnsemblPlants" id="OPUNC09G08760.1"/>
    </source>
</evidence>
<dbReference type="PANTHER" id="PTHR47914:SF1">
    <property type="entry name" value="ALPHA_BETA-HYDROLASES SUPERFAMILY PROTEIN"/>
    <property type="match status" value="1"/>
</dbReference>
<name>A0A0E0M166_ORYPU</name>
<feature type="domain" description="AB hydrolase-1" evidence="2">
    <location>
        <begin position="161"/>
        <end position="292"/>
    </location>
</feature>
<sequence>MRRNLHKRRGNGRDKTTATATATNIGVPSPRQHTSFGSSPLQLHRCACLLLLPPNPRLLTTMRPTAVAATAAFVSPVVAVPSRAVPLAARRRARRVAVRSVASPPTVSKPAAPASKTGKWQWTFEDKPVNIYYEEHEHETAKNVKNILMIPTISDVSTVEEWRVVAKDIVARKGELGYRATIVDWPGLGYSDRPSLNYNADVMEDFLVQLINSPNSPVANTDGEVVVVGGGHAATIAVRAAGKGLIRPSGIAAVAPTWAGPLPIVFGRGSDMETRYGLLRGTIRAPAIGWMMYNVLVSNEKSIQSQYKSHVYANPENVTPDIVESRYDRDNYGRVNNILYSYCTRACSNRSSSINSCQGATFPSLANQPNHNSIYTASHHHAPQLMVVRFRGCPNLCSNSLIPSHPWKESTSPSMTSGLHR</sequence>
<feature type="compositionally biased region" description="Polar residues" evidence="1">
    <location>
        <begin position="17"/>
        <end position="38"/>
    </location>
</feature>
<proteinExistence type="predicted"/>
<dbReference type="InterPro" id="IPR029058">
    <property type="entry name" value="AB_hydrolase_fold"/>
</dbReference>
<dbReference type="Pfam" id="PF12697">
    <property type="entry name" value="Abhydrolase_6"/>
    <property type="match status" value="1"/>
</dbReference>
<feature type="compositionally biased region" description="Basic residues" evidence="1">
    <location>
        <begin position="1"/>
        <end position="10"/>
    </location>
</feature>
<dbReference type="GO" id="GO:0009507">
    <property type="term" value="C:chloroplast"/>
    <property type="evidence" value="ECO:0007669"/>
    <property type="project" value="TreeGrafter"/>
</dbReference>
<dbReference type="EnsemblPlants" id="OPUNC09G08760.1">
    <property type="protein sequence ID" value="OPUNC09G08760.1"/>
    <property type="gene ID" value="OPUNC09G08760"/>
</dbReference>
<dbReference type="Proteomes" id="UP000026962">
    <property type="component" value="Chromosome 9"/>
</dbReference>
<dbReference type="PANTHER" id="PTHR47914">
    <property type="entry name" value="ALPHA/BETA-HYDROLASES SUPERFAMILY PROTEIN"/>
    <property type="match status" value="1"/>
</dbReference>
<dbReference type="SUPFAM" id="SSF53474">
    <property type="entry name" value="alpha/beta-Hydrolases"/>
    <property type="match status" value="1"/>
</dbReference>
<evidence type="ECO:0000256" key="1">
    <source>
        <dbReference type="SAM" id="MobiDB-lite"/>
    </source>
</evidence>
<dbReference type="InterPro" id="IPR000073">
    <property type="entry name" value="AB_hydrolase_1"/>
</dbReference>
<protein>
    <recommendedName>
        <fullName evidence="2">AB hydrolase-1 domain-containing protein</fullName>
    </recommendedName>
</protein>
<reference evidence="3" key="1">
    <citation type="submission" date="2015-04" db="UniProtKB">
        <authorList>
            <consortium name="EnsemblPlants"/>
        </authorList>
    </citation>
    <scope>IDENTIFICATION</scope>
</reference>
<evidence type="ECO:0000259" key="2">
    <source>
        <dbReference type="Pfam" id="PF12697"/>
    </source>
</evidence>
<evidence type="ECO:0000313" key="4">
    <source>
        <dbReference type="Proteomes" id="UP000026962"/>
    </source>
</evidence>
<reference evidence="3" key="2">
    <citation type="submission" date="2018-05" db="EMBL/GenBank/DDBJ databases">
        <title>OpunRS2 (Oryza punctata Reference Sequence Version 2).</title>
        <authorList>
            <person name="Zhang J."/>
            <person name="Kudrna D."/>
            <person name="Lee S."/>
            <person name="Talag J."/>
            <person name="Welchert J."/>
            <person name="Wing R.A."/>
        </authorList>
    </citation>
    <scope>NUCLEOTIDE SEQUENCE [LARGE SCALE GENOMIC DNA]</scope>
</reference>
<accession>A0A0E0M166</accession>
<keyword evidence="4" id="KW-1185">Reference proteome</keyword>
<dbReference type="Gene3D" id="3.40.50.1820">
    <property type="entry name" value="alpha/beta hydrolase"/>
    <property type="match status" value="1"/>
</dbReference>
<feature type="region of interest" description="Disordered" evidence="1">
    <location>
        <begin position="1"/>
        <end position="38"/>
    </location>
</feature>